<keyword evidence="2" id="KW-1185">Reference proteome</keyword>
<evidence type="ECO:0000313" key="1">
    <source>
        <dbReference type="EMBL" id="AGR48703.1"/>
    </source>
</evidence>
<organism evidence="1 2">
    <name type="scientific">Microcystis phage MaMV-DC</name>
    <dbReference type="NCBI Taxonomy" id="1357715"/>
    <lineage>
        <taxon>Viruses</taxon>
        <taxon>Duplodnaviria</taxon>
        <taxon>Heunggongvirae</taxon>
        <taxon>Uroviricota</taxon>
        <taxon>Caudoviricetes</taxon>
        <taxon>Fukuivirus</taxon>
        <taxon>Fukuivirus MVDC</taxon>
    </lineage>
</organism>
<reference evidence="1 2" key="1">
    <citation type="submission" date="2013-07" db="EMBL/GenBank/DDBJ databases">
        <title>Sequencing and analysis of the complete genome of Microcystis aeruginosa phage MaMV-DC.</title>
        <authorList>
            <person name="Ou T."/>
            <person name="Li S.H."/>
            <person name="Zhang Q.Y."/>
        </authorList>
    </citation>
    <scope>NUCLEOTIDE SEQUENCE [LARGE SCALE GENOMIC DNA]</scope>
</reference>
<dbReference type="EMBL" id="KF356199">
    <property type="protein sequence ID" value="AGR48703.1"/>
    <property type="molecule type" value="Genomic_DNA"/>
</dbReference>
<accession>A0A075BSQ9</accession>
<name>A0A075BSQ9_9CAUD</name>
<gene>
    <name evidence="1" type="ORF">MaMVDC_138</name>
</gene>
<dbReference type="Proteomes" id="UP000028567">
    <property type="component" value="Segment"/>
</dbReference>
<dbReference type="RefSeq" id="YP_009217822.1">
    <property type="nucleotide sequence ID" value="NC_029002.1"/>
</dbReference>
<dbReference type="KEGG" id="vg:26643316"/>
<protein>
    <submittedName>
        <fullName evidence="1">Uncharacterized protein</fullName>
    </submittedName>
</protein>
<dbReference type="GeneID" id="26643316"/>
<sequence length="96" mass="11158">MSYSITFIFIMVKGLLGFTDCYVSMNMINGWPSRNKLNISITDPSILADSDSLYYSFYNYNFHTYKNGGPARFYHRLAGVVLYSILDEDNYFDEDD</sequence>
<evidence type="ECO:0000313" key="2">
    <source>
        <dbReference type="Proteomes" id="UP000028567"/>
    </source>
</evidence>
<proteinExistence type="predicted"/>